<keyword evidence="14" id="KW-1185">Reference proteome</keyword>
<reference evidence="13 14" key="1">
    <citation type="submission" date="2019-04" db="EMBL/GenBank/DDBJ databases">
        <title>Shimia ponticola sp. nov., isolated from seawater.</title>
        <authorList>
            <person name="Kim Y.-O."/>
            <person name="Yoon J.-H."/>
        </authorList>
    </citation>
    <scope>NUCLEOTIDE SEQUENCE [LARGE SCALE GENOMIC DNA]</scope>
    <source>
        <strain evidence="13 14">MYP11</strain>
    </source>
</reference>
<feature type="transmembrane region" description="Helical" evidence="10">
    <location>
        <begin position="82"/>
        <end position="104"/>
    </location>
</feature>
<feature type="transmembrane region" description="Helical" evidence="10">
    <location>
        <begin position="29"/>
        <end position="62"/>
    </location>
</feature>
<dbReference type="OrthoDB" id="9796100at2"/>
<dbReference type="EC" id="2.7.13.3" evidence="2"/>
<dbReference type="InterPro" id="IPR001789">
    <property type="entry name" value="Sig_transdc_resp-reg_receiver"/>
</dbReference>
<keyword evidence="4" id="KW-0808">Transferase</keyword>
<dbReference type="PANTHER" id="PTHR43065">
    <property type="entry name" value="SENSOR HISTIDINE KINASE"/>
    <property type="match status" value="1"/>
</dbReference>
<feature type="transmembrane region" description="Helical" evidence="10">
    <location>
        <begin position="110"/>
        <end position="128"/>
    </location>
</feature>
<dbReference type="PROSITE" id="PS50110">
    <property type="entry name" value="RESPONSE_REGULATORY"/>
    <property type="match status" value="1"/>
</dbReference>
<evidence type="ECO:0000256" key="10">
    <source>
        <dbReference type="SAM" id="Phobius"/>
    </source>
</evidence>
<name>A0A4V3XK74_9RHOB</name>
<dbReference type="Gene3D" id="1.10.287.130">
    <property type="match status" value="1"/>
</dbReference>
<dbReference type="PRINTS" id="PR00344">
    <property type="entry name" value="BCTRLSENSOR"/>
</dbReference>
<dbReference type="RefSeq" id="WP_136463343.1">
    <property type="nucleotide sequence ID" value="NZ_SRKY01000003.1"/>
</dbReference>
<keyword evidence="6" id="KW-0418">Kinase</keyword>
<dbReference type="InterPro" id="IPR003594">
    <property type="entry name" value="HATPase_dom"/>
</dbReference>
<dbReference type="InterPro" id="IPR004358">
    <property type="entry name" value="Sig_transdc_His_kin-like_C"/>
</dbReference>
<accession>A0A4V3XK74</accession>
<dbReference type="Pfam" id="PF00072">
    <property type="entry name" value="Response_reg"/>
    <property type="match status" value="1"/>
</dbReference>
<dbReference type="Proteomes" id="UP000306602">
    <property type="component" value="Unassembled WGS sequence"/>
</dbReference>
<dbReference type="Pfam" id="PF02518">
    <property type="entry name" value="HATPase_c"/>
    <property type="match status" value="1"/>
</dbReference>
<keyword evidence="10" id="KW-0812">Transmembrane</keyword>
<evidence type="ECO:0000256" key="9">
    <source>
        <dbReference type="PROSITE-ProRule" id="PRU00169"/>
    </source>
</evidence>
<keyword evidence="10" id="KW-1133">Transmembrane helix</keyword>
<dbReference type="PROSITE" id="PS50109">
    <property type="entry name" value="HIS_KIN"/>
    <property type="match status" value="1"/>
</dbReference>
<evidence type="ECO:0000313" key="14">
    <source>
        <dbReference type="Proteomes" id="UP000306602"/>
    </source>
</evidence>
<evidence type="ECO:0000256" key="5">
    <source>
        <dbReference type="ARBA" id="ARBA00022741"/>
    </source>
</evidence>
<dbReference type="CDD" id="cd00082">
    <property type="entry name" value="HisKA"/>
    <property type="match status" value="1"/>
</dbReference>
<dbReference type="SMART" id="SM00388">
    <property type="entry name" value="HisKA"/>
    <property type="match status" value="1"/>
</dbReference>
<dbReference type="AlphaFoldDB" id="A0A4V3XK74"/>
<keyword evidence="7" id="KW-0067">ATP-binding</keyword>
<evidence type="ECO:0000256" key="2">
    <source>
        <dbReference type="ARBA" id="ARBA00012438"/>
    </source>
</evidence>
<keyword evidence="3 9" id="KW-0597">Phosphoprotein</keyword>
<evidence type="ECO:0000256" key="8">
    <source>
        <dbReference type="ARBA" id="ARBA00023012"/>
    </source>
</evidence>
<dbReference type="CDD" id="cd00156">
    <property type="entry name" value="REC"/>
    <property type="match status" value="1"/>
</dbReference>
<dbReference type="InterPro" id="IPR011006">
    <property type="entry name" value="CheY-like_superfamily"/>
</dbReference>
<feature type="transmembrane region" description="Helical" evidence="10">
    <location>
        <begin position="163"/>
        <end position="181"/>
    </location>
</feature>
<feature type="domain" description="Response regulatory" evidence="12">
    <location>
        <begin position="453"/>
        <end position="570"/>
    </location>
</feature>
<evidence type="ECO:0000259" key="11">
    <source>
        <dbReference type="PROSITE" id="PS50109"/>
    </source>
</evidence>
<evidence type="ECO:0000259" key="12">
    <source>
        <dbReference type="PROSITE" id="PS50110"/>
    </source>
</evidence>
<dbReference type="PANTHER" id="PTHR43065:SF46">
    <property type="entry name" value="C4-DICARBOXYLATE TRANSPORT SENSOR PROTEIN DCTB"/>
    <property type="match status" value="1"/>
</dbReference>
<dbReference type="InterPro" id="IPR005467">
    <property type="entry name" value="His_kinase_dom"/>
</dbReference>
<dbReference type="SMART" id="SM00448">
    <property type="entry name" value="REC"/>
    <property type="match status" value="1"/>
</dbReference>
<evidence type="ECO:0000256" key="4">
    <source>
        <dbReference type="ARBA" id="ARBA00022679"/>
    </source>
</evidence>
<dbReference type="InterPro" id="IPR036097">
    <property type="entry name" value="HisK_dim/P_sf"/>
</dbReference>
<keyword evidence="8" id="KW-0902">Two-component regulatory system</keyword>
<evidence type="ECO:0000313" key="13">
    <source>
        <dbReference type="EMBL" id="THH35873.1"/>
    </source>
</evidence>
<dbReference type="Gene3D" id="3.30.565.10">
    <property type="entry name" value="Histidine kinase-like ATPase, C-terminal domain"/>
    <property type="match status" value="1"/>
</dbReference>
<dbReference type="SMART" id="SM00387">
    <property type="entry name" value="HATPase_c"/>
    <property type="match status" value="1"/>
</dbReference>
<protein>
    <recommendedName>
        <fullName evidence="2">histidine kinase</fullName>
        <ecNumber evidence="2">2.7.13.3</ecNumber>
    </recommendedName>
</protein>
<dbReference type="GO" id="GO:0000155">
    <property type="term" value="F:phosphorelay sensor kinase activity"/>
    <property type="evidence" value="ECO:0007669"/>
    <property type="project" value="InterPro"/>
</dbReference>
<dbReference type="SUPFAM" id="SSF47384">
    <property type="entry name" value="Homodimeric domain of signal transducing histidine kinase"/>
    <property type="match status" value="1"/>
</dbReference>
<comment type="caution">
    <text evidence="13">The sequence shown here is derived from an EMBL/GenBank/DDBJ whole genome shotgun (WGS) entry which is preliminary data.</text>
</comment>
<dbReference type="GO" id="GO:0005524">
    <property type="term" value="F:ATP binding"/>
    <property type="evidence" value="ECO:0007669"/>
    <property type="project" value="UniProtKB-KW"/>
</dbReference>
<comment type="catalytic activity">
    <reaction evidence="1">
        <text>ATP + protein L-histidine = ADP + protein N-phospho-L-histidine.</text>
        <dbReference type="EC" id="2.7.13.3"/>
    </reaction>
</comment>
<evidence type="ECO:0000256" key="7">
    <source>
        <dbReference type="ARBA" id="ARBA00022840"/>
    </source>
</evidence>
<organism evidence="13 14">
    <name type="scientific">Aliishimia ponticola</name>
    <dbReference type="NCBI Taxonomy" id="2499833"/>
    <lineage>
        <taxon>Bacteria</taxon>
        <taxon>Pseudomonadati</taxon>
        <taxon>Pseudomonadota</taxon>
        <taxon>Alphaproteobacteria</taxon>
        <taxon>Rhodobacterales</taxon>
        <taxon>Paracoccaceae</taxon>
        <taxon>Aliishimia</taxon>
    </lineage>
</organism>
<proteinExistence type="predicted"/>
<feature type="domain" description="Histidine kinase" evidence="11">
    <location>
        <begin position="215"/>
        <end position="431"/>
    </location>
</feature>
<dbReference type="SUPFAM" id="SSF55874">
    <property type="entry name" value="ATPase domain of HSP90 chaperone/DNA topoisomerase II/histidine kinase"/>
    <property type="match status" value="1"/>
</dbReference>
<dbReference type="EMBL" id="SRKY01000003">
    <property type="protein sequence ID" value="THH35873.1"/>
    <property type="molecule type" value="Genomic_DNA"/>
</dbReference>
<dbReference type="Pfam" id="PF00512">
    <property type="entry name" value="HisKA"/>
    <property type="match status" value="1"/>
</dbReference>
<keyword evidence="5" id="KW-0547">Nucleotide-binding</keyword>
<sequence length="581" mass="63301">MRPITDHTECRLEQIASIAEAEPLGSQRFYAHAGLIILGAVIGGGAFQILWPTVLCVIYAVVLFAEKYVSREVVRRRDATKYWHVLGLLFGRAILFNVIIVTTWMQSGDVFKMAALALVVGGTINIMVYHATYPLIMAVVVAPIWLGYAIICVSFALEHGQSAESIATVMIFLCITPYFYLSLRMSQERWNNFRETRAALSQSQKIDLMGRVAGGVSHDFNNILSVVSGSLQLLETTTDEDERKRLISIALKAAENGAQLNKHMLALGKRSTLVPKPINLWSAVVEFGDFAQRVLPENIDLSLRPANQDVQVLVDPGMLQSALLNLALNAKDAMPDGGKLTVTCGLNAHSDHKDQRGPHAFVAVADTGHGIPPELTDKVMEPFFTTRAVGGGSGLGLPMVKGFAEQSNGFLQLESSVGQGTTVTIYLPLTNARAQTPVPQPKPTAETASAKGKLLIVEDNLQLLGILRTKLTMDGYDVVACENGEAAAQVIAGRTDFDLVLCDMVMPGDVQGLDFLRIVKQTSENTRFILMSGYAPVNSDDDRDLLSEVDLFMEKPLNLTRLEDAISGLLQGRVKRPEPAQ</sequence>
<evidence type="ECO:0000256" key="6">
    <source>
        <dbReference type="ARBA" id="ARBA00022777"/>
    </source>
</evidence>
<evidence type="ECO:0000256" key="3">
    <source>
        <dbReference type="ARBA" id="ARBA00022553"/>
    </source>
</evidence>
<keyword evidence="10" id="KW-0472">Membrane</keyword>
<dbReference type="Gene3D" id="3.40.50.2300">
    <property type="match status" value="1"/>
</dbReference>
<feature type="transmembrane region" description="Helical" evidence="10">
    <location>
        <begin position="135"/>
        <end position="157"/>
    </location>
</feature>
<feature type="modified residue" description="4-aspartylphosphate" evidence="9">
    <location>
        <position position="503"/>
    </location>
</feature>
<dbReference type="InterPro" id="IPR036890">
    <property type="entry name" value="HATPase_C_sf"/>
</dbReference>
<evidence type="ECO:0000256" key="1">
    <source>
        <dbReference type="ARBA" id="ARBA00000085"/>
    </source>
</evidence>
<gene>
    <name evidence="13" type="ORF">E4Z66_12430</name>
</gene>
<dbReference type="SUPFAM" id="SSF52172">
    <property type="entry name" value="CheY-like"/>
    <property type="match status" value="1"/>
</dbReference>
<dbReference type="InterPro" id="IPR003661">
    <property type="entry name" value="HisK_dim/P_dom"/>
</dbReference>